<evidence type="ECO:0000313" key="5">
    <source>
        <dbReference type="EMBL" id="MCA9756471.1"/>
    </source>
</evidence>
<feature type="compositionally biased region" description="Polar residues" evidence="1">
    <location>
        <begin position="293"/>
        <end position="305"/>
    </location>
</feature>
<gene>
    <name evidence="5" type="ORF">KDA27_11770</name>
</gene>
<dbReference type="Pfam" id="PF00930">
    <property type="entry name" value="DPPIV_N"/>
    <property type="match status" value="1"/>
</dbReference>
<reference evidence="5" key="1">
    <citation type="submission" date="2020-04" db="EMBL/GenBank/DDBJ databases">
        <authorList>
            <person name="Zhang T."/>
        </authorList>
    </citation>
    <scope>NUCLEOTIDE SEQUENCE</scope>
    <source>
        <strain evidence="5">HKST-UBA02</strain>
    </source>
</reference>
<dbReference type="Pfam" id="PF01847">
    <property type="entry name" value="VHL"/>
    <property type="match status" value="1"/>
</dbReference>
<dbReference type="Proteomes" id="UP000739538">
    <property type="component" value="Unassembled WGS sequence"/>
</dbReference>
<dbReference type="InterPro" id="IPR001375">
    <property type="entry name" value="Peptidase_S9_cat"/>
</dbReference>
<dbReference type="GO" id="GO:0008236">
    <property type="term" value="F:serine-type peptidase activity"/>
    <property type="evidence" value="ECO:0007669"/>
    <property type="project" value="InterPro"/>
</dbReference>
<dbReference type="AlphaFoldDB" id="A0A956SDJ7"/>
<organism evidence="5 6">
    <name type="scientific">Eiseniibacteriota bacterium</name>
    <dbReference type="NCBI Taxonomy" id="2212470"/>
    <lineage>
        <taxon>Bacteria</taxon>
        <taxon>Candidatus Eiseniibacteriota</taxon>
    </lineage>
</organism>
<dbReference type="Gene3D" id="2.60.40.780">
    <property type="entry name" value="von Hippel-Lindau disease tumour suppressor, beta domain"/>
    <property type="match status" value="1"/>
</dbReference>
<evidence type="ECO:0000259" key="4">
    <source>
        <dbReference type="Pfam" id="PF01847"/>
    </source>
</evidence>
<name>A0A956SDJ7_UNCEI</name>
<dbReference type="InterPro" id="IPR050278">
    <property type="entry name" value="Serine_Prot_S9B/DPPIV"/>
</dbReference>
<dbReference type="SUPFAM" id="SSF53474">
    <property type="entry name" value="alpha/beta-Hydrolases"/>
    <property type="match status" value="1"/>
</dbReference>
<dbReference type="SUPFAM" id="SSF82171">
    <property type="entry name" value="DPP6 N-terminal domain-like"/>
    <property type="match status" value="1"/>
</dbReference>
<dbReference type="Pfam" id="PF00326">
    <property type="entry name" value="Peptidase_S9"/>
    <property type="match status" value="1"/>
</dbReference>
<dbReference type="InterPro" id="IPR002469">
    <property type="entry name" value="Peptidase_S9B_N"/>
</dbReference>
<dbReference type="GO" id="GO:0006508">
    <property type="term" value="P:proteolysis"/>
    <property type="evidence" value="ECO:0007669"/>
    <property type="project" value="InterPro"/>
</dbReference>
<reference evidence="5" key="2">
    <citation type="journal article" date="2021" name="Microbiome">
        <title>Successional dynamics and alternative stable states in a saline activated sludge microbial community over 9 years.</title>
        <authorList>
            <person name="Wang Y."/>
            <person name="Ye J."/>
            <person name="Ju F."/>
            <person name="Liu L."/>
            <person name="Boyd J.A."/>
            <person name="Deng Y."/>
            <person name="Parks D.H."/>
            <person name="Jiang X."/>
            <person name="Yin X."/>
            <person name="Woodcroft B.J."/>
            <person name="Tyson G.W."/>
            <person name="Hugenholtz P."/>
            <person name="Polz M.F."/>
            <person name="Zhang T."/>
        </authorList>
    </citation>
    <scope>NUCLEOTIDE SEQUENCE</scope>
    <source>
        <strain evidence="5">HKST-UBA02</strain>
    </source>
</reference>
<dbReference type="SUPFAM" id="SSF49468">
    <property type="entry name" value="VHL"/>
    <property type="match status" value="1"/>
</dbReference>
<dbReference type="Gene3D" id="3.40.50.1820">
    <property type="entry name" value="alpha/beta hydrolase"/>
    <property type="match status" value="1"/>
</dbReference>
<comment type="caution">
    <text evidence="5">The sequence shown here is derived from an EMBL/GenBank/DDBJ whole genome shotgun (WGS) entry which is preliminary data.</text>
</comment>
<feature type="compositionally biased region" description="Polar residues" evidence="1">
    <location>
        <begin position="276"/>
        <end position="285"/>
    </location>
</feature>
<dbReference type="PANTHER" id="PTHR11731:SF118">
    <property type="entry name" value="BLR1971 PROTEIN"/>
    <property type="match status" value="1"/>
</dbReference>
<feature type="domain" description="Dipeptidylpeptidase IV N-terminal" evidence="3">
    <location>
        <begin position="300"/>
        <end position="618"/>
    </location>
</feature>
<dbReference type="EMBL" id="JAGQHS010000054">
    <property type="protein sequence ID" value="MCA9756471.1"/>
    <property type="molecule type" value="Genomic_DNA"/>
</dbReference>
<dbReference type="InterPro" id="IPR037140">
    <property type="entry name" value="VHL_beta_dom_sf"/>
</dbReference>
<proteinExistence type="predicted"/>
<accession>A0A956SDJ7</accession>
<dbReference type="InterPro" id="IPR036208">
    <property type="entry name" value="VHL_sf"/>
</dbReference>
<dbReference type="InterPro" id="IPR029058">
    <property type="entry name" value="AB_hydrolase_fold"/>
</dbReference>
<feature type="region of interest" description="Disordered" evidence="1">
    <location>
        <begin position="240"/>
        <end position="305"/>
    </location>
</feature>
<feature type="domain" description="Peptidase S9 prolyl oligopeptidase catalytic" evidence="2">
    <location>
        <begin position="703"/>
        <end position="896"/>
    </location>
</feature>
<dbReference type="PANTHER" id="PTHR11731">
    <property type="entry name" value="PROTEASE FAMILY S9B,C DIPEPTIDYL-PEPTIDASE IV-RELATED"/>
    <property type="match status" value="1"/>
</dbReference>
<sequence>MGDPIRRGWAGSVCACSALGRTLWTSLIFAACAFVPSMVRPSDAQVVRLDVYNRRLEPHWTTDGASFWYRKQLPNGRSQFVQVDARTGEKTPAFDHERLADSLSVLLRREVVPDRLPIEELTREDGVLILRGASGSWKLDETGYRLEATEGAGPGGLPMSLDVRPSLRSGVESEVTFVNRLDRRVQVYWLDGSAGRHPYSKLAAGERYAQHTYDGHVWLVTDESGEEIVAVFEATGRPSLAIIDGREPDTAGSETDAGANGNDSGTGDDGVDTRANGATSPNSEAPTGRTLLPNGNGTPSPDGTWTAFSRDDDLWLRDRATGTERRLTRDGTPNDTYAKTNQRERFVELQYDAPTPPEGAVDVLWAPDSRHFIALRSQQVDERFVYLVESSPDDQVQPRLQSYPYSKPGDDIPVRRPRLFDAETGAEIPLDDSLYPNPWGLYEYHWTLQSDRCFFLYNERGHGVMRVVEIDANSGSARAIVDEQCETFFDYSGKTYLKQLAGTDELLWMSERDGWNHLYLYDRKTGAVKTQVTSGDWVVRAVDRVDVPTRTIWFRAVGIVPGQDPYFVHSCRVGFDGDGLVVLTGPRANADANGTHETSWAPDSLTFVDTWSRVDQPPIHVLRDGLTGDVLTELEEADASELEAGGRRFPEPYVAPGRDGVTNIYGIIHLPKDFDPAKRYPIVENIYAGPHGQHVPKSFRTSYGVESLVDRGFVVVQIDGMGTNWRSKAFHDVCWKNLVDAGLPDRIAWIRAAADTRPYMDTERVGIYGGSAGGQNALGALLTHPEFYDVAVADCGCHDNRMDKVWWNEQWMGYPVGPHYEAQSNVTLAPNLEGDVLLIVGELDRNVDPSSTLQVVHALIEADKDFDMLVIPGVGHGAASTAYGRRKLEEFFVRHLQR</sequence>
<dbReference type="Gene3D" id="2.140.10.30">
    <property type="entry name" value="Dipeptidylpeptidase IV, N-terminal domain"/>
    <property type="match status" value="1"/>
</dbReference>
<evidence type="ECO:0000259" key="2">
    <source>
        <dbReference type="Pfam" id="PF00326"/>
    </source>
</evidence>
<protein>
    <submittedName>
        <fullName evidence="5">Prolyl oligopeptidase family serine peptidase</fullName>
    </submittedName>
</protein>
<dbReference type="PROSITE" id="PS51257">
    <property type="entry name" value="PROKAR_LIPOPROTEIN"/>
    <property type="match status" value="1"/>
</dbReference>
<evidence type="ECO:0000256" key="1">
    <source>
        <dbReference type="SAM" id="MobiDB-lite"/>
    </source>
</evidence>
<feature type="domain" description="von Hippel-Lindau disease tumour suppressor beta" evidence="4">
    <location>
        <begin position="166"/>
        <end position="230"/>
    </location>
</feature>
<evidence type="ECO:0000313" key="6">
    <source>
        <dbReference type="Proteomes" id="UP000739538"/>
    </source>
</evidence>
<dbReference type="InterPro" id="IPR024053">
    <property type="entry name" value="VHL_beta_dom"/>
</dbReference>
<evidence type="ECO:0000259" key="3">
    <source>
        <dbReference type="Pfam" id="PF00930"/>
    </source>
</evidence>